<dbReference type="EMBL" id="LR633967">
    <property type="protein sequence ID" value="VUX55434.1"/>
    <property type="molecule type" value="Genomic_DNA"/>
</dbReference>
<feature type="domain" description="Subtilisin-like protease fibronectin type-III" evidence="14">
    <location>
        <begin position="751"/>
        <end position="844"/>
    </location>
</feature>
<evidence type="ECO:0000256" key="10">
    <source>
        <dbReference type="SAM" id="SignalP"/>
    </source>
</evidence>
<dbReference type="PANTHER" id="PTHR10795">
    <property type="entry name" value="PROPROTEIN CONVERTASE SUBTILISIN/KEXIN"/>
    <property type="match status" value="1"/>
</dbReference>
<evidence type="ECO:0000313" key="15">
    <source>
        <dbReference type="EMBL" id="VUX55434.1"/>
    </source>
</evidence>
<evidence type="ECO:0000259" key="12">
    <source>
        <dbReference type="Pfam" id="PF02225"/>
    </source>
</evidence>
<dbReference type="InterPro" id="IPR037045">
    <property type="entry name" value="S8pro/Inhibitor_I9_sf"/>
</dbReference>
<keyword evidence="2" id="KW-0964">Secreted</keyword>
<dbReference type="InterPro" id="IPR041469">
    <property type="entry name" value="Subtilisin-like_FN3"/>
</dbReference>
<dbReference type="PROSITE" id="PS51892">
    <property type="entry name" value="SUBTILASE"/>
    <property type="match status" value="1"/>
</dbReference>
<dbReference type="Gene3D" id="2.60.40.2310">
    <property type="match status" value="1"/>
</dbReference>
<reference evidence="15" key="1">
    <citation type="submission" date="2019-07" db="EMBL/GenBank/DDBJ databases">
        <authorList>
            <person name="Weber M."/>
            <person name="Kostadinov I."/>
            <person name="Kostadinov D I."/>
        </authorList>
    </citation>
    <scope>NUCLEOTIDE SEQUENCE</scope>
    <source>
        <strain evidence="15">Gfbio:sag-sample-m06:053724c1-46a9-4a36-b237-ea2bf867836b</strain>
    </source>
</reference>
<dbReference type="GO" id="GO:0004252">
    <property type="term" value="F:serine-type endopeptidase activity"/>
    <property type="evidence" value="ECO:0007669"/>
    <property type="project" value="UniProtKB-UniRule"/>
</dbReference>
<evidence type="ECO:0000256" key="6">
    <source>
        <dbReference type="ARBA" id="ARBA00022825"/>
    </source>
</evidence>
<dbReference type="PROSITE" id="PS00136">
    <property type="entry name" value="SUBTILASE_ASP"/>
    <property type="match status" value="1"/>
</dbReference>
<accession>A0A7D9H3E4</accession>
<protein>
    <submittedName>
        <fullName evidence="15">Putative Subtilisin-like protease</fullName>
    </submittedName>
</protein>
<dbReference type="PRINTS" id="PR00723">
    <property type="entry name" value="SUBTILISIN"/>
</dbReference>
<gene>
    <name evidence="15" type="ORF">JTBM06_V1_20055</name>
</gene>
<keyword evidence="6 8" id="KW-0720">Serine protease</keyword>
<feature type="signal peptide" evidence="10">
    <location>
        <begin position="1"/>
        <end position="24"/>
    </location>
</feature>
<name>A0A7D9H3E4_9GAMM</name>
<evidence type="ECO:0000256" key="5">
    <source>
        <dbReference type="ARBA" id="ARBA00022801"/>
    </source>
</evidence>
<feature type="chain" id="PRO_5027693531" evidence="10">
    <location>
        <begin position="25"/>
        <end position="1064"/>
    </location>
</feature>
<feature type="active site" description="Charge relay system" evidence="7 8">
    <location>
        <position position="645"/>
    </location>
</feature>
<evidence type="ECO:0000256" key="3">
    <source>
        <dbReference type="ARBA" id="ARBA00022670"/>
    </source>
</evidence>
<proteinExistence type="inferred from homology"/>
<evidence type="ECO:0000259" key="11">
    <source>
        <dbReference type="Pfam" id="PF00082"/>
    </source>
</evidence>
<dbReference type="Pfam" id="PF05922">
    <property type="entry name" value="Inhibitor_I9"/>
    <property type="match status" value="1"/>
</dbReference>
<dbReference type="InterPro" id="IPR045051">
    <property type="entry name" value="SBT"/>
</dbReference>
<keyword evidence="5 8" id="KW-0378">Hydrolase</keyword>
<evidence type="ECO:0000256" key="4">
    <source>
        <dbReference type="ARBA" id="ARBA00022729"/>
    </source>
</evidence>
<dbReference type="InterPro" id="IPR015500">
    <property type="entry name" value="Peptidase_S8_subtilisin-rel"/>
</dbReference>
<dbReference type="Pfam" id="PF17766">
    <property type="entry name" value="fn3_6"/>
    <property type="match status" value="1"/>
</dbReference>
<dbReference type="InterPro" id="IPR036852">
    <property type="entry name" value="Peptidase_S8/S53_dom_sf"/>
</dbReference>
<dbReference type="Pfam" id="PF00082">
    <property type="entry name" value="Peptidase_S8"/>
    <property type="match status" value="1"/>
</dbReference>
<evidence type="ECO:0000259" key="13">
    <source>
        <dbReference type="Pfam" id="PF05922"/>
    </source>
</evidence>
<feature type="active site" description="Charge relay system" evidence="7 8">
    <location>
        <position position="195"/>
    </location>
</feature>
<feature type="domain" description="PA" evidence="12">
    <location>
        <begin position="469"/>
        <end position="564"/>
    </location>
</feature>
<evidence type="ECO:0000256" key="8">
    <source>
        <dbReference type="PROSITE-ProRule" id="PRU01240"/>
    </source>
</evidence>
<dbReference type="GO" id="GO:0006508">
    <property type="term" value="P:proteolysis"/>
    <property type="evidence" value="ECO:0007669"/>
    <property type="project" value="UniProtKB-KW"/>
</dbReference>
<keyword evidence="4 10" id="KW-0732">Signal</keyword>
<evidence type="ECO:0000259" key="14">
    <source>
        <dbReference type="Pfam" id="PF17766"/>
    </source>
</evidence>
<dbReference type="Gene3D" id="3.30.70.80">
    <property type="entry name" value="Peptidase S8 propeptide/proteinase inhibitor I9"/>
    <property type="match status" value="1"/>
</dbReference>
<organism evidence="15">
    <name type="scientific">uncultured Woeseiaceae bacterium</name>
    <dbReference type="NCBI Taxonomy" id="1983305"/>
    <lineage>
        <taxon>Bacteria</taxon>
        <taxon>Pseudomonadati</taxon>
        <taxon>Pseudomonadota</taxon>
        <taxon>Gammaproteobacteria</taxon>
        <taxon>Woeseiales</taxon>
        <taxon>Woeseiaceae</taxon>
        <taxon>environmental samples</taxon>
    </lineage>
</organism>
<dbReference type="InterPro" id="IPR023828">
    <property type="entry name" value="Peptidase_S8_Ser-AS"/>
</dbReference>
<evidence type="ECO:0000256" key="7">
    <source>
        <dbReference type="PIRSR" id="PIRSR615500-1"/>
    </source>
</evidence>
<sequence length="1064" mass="111490">MSDAVKLIRVTILFALLIAGSASADDASRLRDGGPPTGIRLAGTEAASVESKVYIVQLRTPSASEFHVSSATNVIGKPAPGQIQSVPVFDRNDAAVQSHVLRLETEQTKVIRSASPNIEPIYSYRYTINGFAARMTPAEANKVEHMPEVLRMWEDEVRPLGTNFSAEFLGLFDATVGLRGESQLDGEGIVIGVIDSGIAPQHPALQDTREADRPGLCESTWSEASLLGRWLCKRYDQMEDVLVFDPPANWNGVCETGPQFAETDCNNKLIGARFFVDGAQATGPIDIGEIFSPRDVDGHGTHTATTAAGNKVKASIFGTFLGRVEGIAPGARVAVYKACWLRPGATRASCNTSDLANAIDMAVADGVDIINYSVGSSLFTVIAPDDIALMAAAKAGVLTVVAAGNEGPNFDTITSPAGNPAVITAGASSRDGEHSLEALQITAPPGIAGKYAVKEASFTPPLIDRGSIEGQLVLVDDDDTATIDGTTGTTFDACQSLINSSEISGNIAFIQRGGCDFDVKVANAENAGAIAVVVFNLSGNPIVMVGDSVGIDIPALMVGAADGNLFLDEFNSDQTIDVVLNKSFFLTETDTGNNMGSFSSRGPGPVADILKPDITAPGINILAGSTPDAANSVSGELFAFLTGTSMSTPHVAGIAALLKQAHPDWSPAVIKSAMMTTTYQDVTLSDGTTPAIPFDFGSGHIDPNKANDPGLVYEVTADDYDAFSCGVTSPDITQTRCDELQASGFSFAAADLNQPSISISGLTSTRTVTRRVTNVSDMSETYSAEIILPPGIEVQVTPASITLNPGQSATYEVTFTFVSGPLDFYRFGSLTWVSSDHAVRSVLSIRPLSVTAPGDIIAFGGSGSVTFPVDFGYTGSYSPGVHGLNLPLILDGFVDEDPDKTFTFRTTNGVTAHLIDVPSDQIFLRFAMFDALTDGDDDLDMYVYYCPDSVNCTKIGQSGGATSEEQFDLILPGTGSYAVLVHGFETDNVAGGPGSNYTLLGWSFGLIDDQGNMTASGPAIVNAGTTGDVTVTWSGLAPDTIYLGGISHNTPDGLVSLTVISVEN</sequence>
<feature type="domain" description="Peptidase S8/S53" evidence="11">
    <location>
        <begin position="186"/>
        <end position="699"/>
    </location>
</feature>
<dbReference type="InterPro" id="IPR003137">
    <property type="entry name" value="PA_domain"/>
</dbReference>
<feature type="domain" description="Inhibitor I9" evidence="13">
    <location>
        <begin position="93"/>
        <end position="159"/>
    </location>
</feature>
<dbReference type="CDD" id="cd04818">
    <property type="entry name" value="PA_subtilisin_1"/>
    <property type="match status" value="1"/>
</dbReference>
<dbReference type="Gene3D" id="3.40.50.200">
    <property type="entry name" value="Peptidase S8/S53 domain"/>
    <property type="match status" value="1"/>
</dbReference>
<dbReference type="InterPro" id="IPR023827">
    <property type="entry name" value="Peptidase_S8_Asp-AS"/>
</dbReference>
<dbReference type="SUPFAM" id="SSF52743">
    <property type="entry name" value="Subtilisin-like"/>
    <property type="match status" value="1"/>
</dbReference>
<keyword evidence="3 8" id="KW-0645">Protease</keyword>
<evidence type="ECO:0000256" key="9">
    <source>
        <dbReference type="RuleBase" id="RU003355"/>
    </source>
</evidence>
<dbReference type="PROSITE" id="PS00138">
    <property type="entry name" value="SUBTILASE_SER"/>
    <property type="match status" value="1"/>
</dbReference>
<feature type="active site" description="Charge relay system" evidence="7 8">
    <location>
        <position position="299"/>
    </location>
</feature>
<dbReference type="InterPro" id="IPR046450">
    <property type="entry name" value="PA_dom_sf"/>
</dbReference>
<dbReference type="InterPro" id="IPR010259">
    <property type="entry name" value="S8pro/Inhibitor_I9"/>
</dbReference>
<evidence type="ECO:0000256" key="2">
    <source>
        <dbReference type="ARBA" id="ARBA00022525"/>
    </source>
</evidence>
<dbReference type="Gene3D" id="3.50.30.30">
    <property type="match status" value="1"/>
</dbReference>
<dbReference type="InterPro" id="IPR000209">
    <property type="entry name" value="Peptidase_S8/S53_dom"/>
</dbReference>
<comment type="similarity">
    <text evidence="1 8 9">Belongs to the peptidase S8 family.</text>
</comment>
<evidence type="ECO:0000256" key="1">
    <source>
        <dbReference type="ARBA" id="ARBA00011073"/>
    </source>
</evidence>
<dbReference type="AlphaFoldDB" id="A0A7D9H3E4"/>
<dbReference type="SUPFAM" id="SSF52025">
    <property type="entry name" value="PA domain"/>
    <property type="match status" value="1"/>
</dbReference>
<dbReference type="Pfam" id="PF02225">
    <property type="entry name" value="PA"/>
    <property type="match status" value="1"/>
</dbReference>